<evidence type="ECO:0000313" key="2">
    <source>
        <dbReference type="Proteomes" id="UP000829196"/>
    </source>
</evidence>
<proteinExistence type="predicted"/>
<dbReference type="Proteomes" id="UP000829196">
    <property type="component" value="Unassembled WGS sequence"/>
</dbReference>
<reference evidence="1" key="1">
    <citation type="journal article" date="2022" name="Front. Genet.">
        <title>Chromosome-Scale Assembly of the Dendrobium nobile Genome Provides Insights Into the Molecular Mechanism of the Biosynthesis of the Medicinal Active Ingredient of Dendrobium.</title>
        <authorList>
            <person name="Xu Q."/>
            <person name="Niu S.-C."/>
            <person name="Li K.-L."/>
            <person name="Zheng P.-J."/>
            <person name="Zhang X.-J."/>
            <person name="Jia Y."/>
            <person name="Liu Y."/>
            <person name="Niu Y.-X."/>
            <person name="Yu L.-H."/>
            <person name="Chen D.-F."/>
            <person name="Zhang G.-Q."/>
        </authorList>
    </citation>
    <scope>NUCLEOTIDE SEQUENCE</scope>
    <source>
        <tissue evidence="1">Leaf</tissue>
    </source>
</reference>
<protein>
    <recommendedName>
        <fullName evidence="3">CBS domain-containing protein</fullName>
    </recommendedName>
</protein>
<dbReference type="OrthoDB" id="1935572at2759"/>
<accession>A0A8T3C852</accession>
<dbReference type="SUPFAM" id="SSF54631">
    <property type="entry name" value="CBS-domain pair"/>
    <property type="match status" value="1"/>
</dbReference>
<dbReference type="InterPro" id="IPR046342">
    <property type="entry name" value="CBS_dom_sf"/>
</dbReference>
<evidence type="ECO:0000313" key="1">
    <source>
        <dbReference type="EMBL" id="KAI0530744.1"/>
    </source>
</evidence>
<sequence length="113" mass="12562">MAVLFLHHVVGDLTIGKPDMREFWEGETVEAAMGEIGEGSERAAIVWRRRGEEVVRERAARFVGILNSLDVVAFLARKGGREKAMGTPVREIVRHNPSLLKEVDPVARSRKGS</sequence>
<dbReference type="EMBL" id="JAGYWB010000001">
    <property type="protein sequence ID" value="KAI0530744.1"/>
    <property type="molecule type" value="Genomic_DNA"/>
</dbReference>
<comment type="caution">
    <text evidence="1">The sequence shown here is derived from an EMBL/GenBank/DDBJ whole genome shotgun (WGS) entry which is preliminary data.</text>
</comment>
<gene>
    <name evidence="1" type="ORF">KFK09_000292</name>
</gene>
<organism evidence="1 2">
    <name type="scientific">Dendrobium nobile</name>
    <name type="common">Orchid</name>
    <dbReference type="NCBI Taxonomy" id="94219"/>
    <lineage>
        <taxon>Eukaryota</taxon>
        <taxon>Viridiplantae</taxon>
        <taxon>Streptophyta</taxon>
        <taxon>Embryophyta</taxon>
        <taxon>Tracheophyta</taxon>
        <taxon>Spermatophyta</taxon>
        <taxon>Magnoliopsida</taxon>
        <taxon>Liliopsida</taxon>
        <taxon>Asparagales</taxon>
        <taxon>Orchidaceae</taxon>
        <taxon>Epidendroideae</taxon>
        <taxon>Malaxideae</taxon>
        <taxon>Dendrobiinae</taxon>
        <taxon>Dendrobium</taxon>
    </lineage>
</organism>
<name>A0A8T3C852_DENNO</name>
<evidence type="ECO:0008006" key="3">
    <source>
        <dbReference type="Google" id="ProtNLM"/>
    </source>
</evidence>
<dbReference type="AlphaFoldDB" id="A0A8T3C852"/>
<keyword evidence="2" id="KW-1185">Reference proteome</keyword>